<dbReference type="InterPro" id="IPR043916">
    <property type="entry name" value="P8_CR"/>
</dbReference>
<dbReference type="AlphaFoldDB" id="A0A6C0CGW6"/>
<feature type="domain" description="Minor capsid protein P8 central region" evidence="1">
    <location>
        <begin position="76"/>
        <end position="185"/>
    </location>
</feature>
<protein>
    <recommendedName>
        <fullName evidence="1">Minor capsid protein P8 central region domain-containing protein</fullName>
    </recommendedName>
</protein>
<organism evidence="2">
    <name type="scientific">viral metagenome</name>
    <dbReference type="NCBI Taxonomy" id="1070528"/>
    <lineage>
        <taxon>unclassified sequences</taxon>
        <taxon>metagenomes</taxon>
        <taxon>organismal metagenomes</taxon>
    </lineage>
</organism>
<reference evidence="2" key="1">
    <citation type="journal article" date="2020" name="Nature">
        <title>Giant virus diversity and host interactions through global metagenomics.</title>
        <authorList>
            <person name="Schulz F."/>
            <person name="Roux S."/>
            <person name="Paez-Espino D."/>
            <person name="Jungbluth S."/>
            <person name="Walsh D.A."/>
            <person name="Denef V.J."/>
            <person name="McMahon K.D."/>
            <person name="Konstantinidis K.T."/>
            <person name="Eloe-Fadrosh E.A."/>
            <person name="Kyrpides N.C."/>
            <person name="Woyke T."/>
        </authorList>
    </citation>
    <scope>NUCLEOTIDE SEQUENCE</scope>
    <source>
        <strain evidence="2">GVMAG-M-3300021120-1</strain>
    </source>
</reference>
<dbReference type="EMBL" id="MN739416">
    <property type="protein sequence ID" value="QHT03681.1"/>
    <property type="molecule type" value="Genomic_DNA"/>
</dbReference>
<accession>A0A6C0CGW6</accession>
<name>A0A6C0CGW6_9ZZZZ</name>
<sequence length="198" mass="22728">MEKNALEKIQDPVVENRYNMTSTSKQYPAPQHGGRVPNINDPALKDFAARPYKLYKEGPTLFGQTDRFDAIGHIHQETPLNTVFFSPDNLEKLQRDIHDQVLNMSGGKYNIDRQNDDDLKIIMRSYYLTYAKNNPADVANELSDLNSRVVGYASARIYSEVDFHMFYRKDLEDFAPAIANPMNPHVYGTRTGELKSFF</sequence>
<evidence type="ECO:0000313" key="2">
    <source>
        <dbReference type="EMBL" id="QHT03681.1"/>
    </source>
</evidence>
<evidence type="ECO:0000259" key="1">
    <source>
        <dbReference type="Pfam" id="PF19065"/>
    </source>
</evidence>
<proteinExistence type="predicted"/>
<dbReference type="Pfam" id="PF19065">
    <property type="entry name" value="P8_CR"/>
    <property type="match status" value="1"/>
</dbReference>